<dbReference type="SUPFAM" id="SSF50341">
    <property type="entry name" value="CheW-like"/>
    <property type="match status" value="1"/>
</dbReference>
<dbReference type="GO" id="GO:0005829">
    <property type="term" value="C:cytosol"/>
    <property type="evidence" value="ECO:0007669"/>
    <property type="project" value="TreeGrafter"/>
</dbReference>
<dbReference type="InterPro" id="IPR039315">
    <property type="entry name" value="CheW"/>
</dbReference>
<dbReference type="AlphaFoldDB" id="W4V6H2"/>
<sequence length="156" mass="17792">MEQRANSESKQYVVFKLGKEDYGLDIQKVTTIERMMPAARVPKTPEYIKGVINLRGEIIPVMDLRKKFGLPPVEETDETRIIILKFDDITFGIIVDEVDEVLNLTEESIENVSSFANDLSMDYIYGVGKVDDRIVTLLNLEKLTDIGEEDEQGDFE</sequence>
<dbReference type="Gene3D" id="2.30.30.40">
    <property type="entry name" value="SH3 Domains"/>
    <property type="match status" value="1"/>
</dbReference>
<dbReference type="OrthoDB" id="9794382at2"/>
<dbReference type="GO" id="GO:0006935">
    <property type="term" value="P:chemotaxis"/>
    <property type="evidence" value="ECO:0007669"/>
    <property type="project" value="InterPro"/>
</dbReference>
<dbReference type="PANTHER" id="PTHR22617">
    <property type="entry name" value="CHEMOTAXIS SENSOR HISTIDINE KINASE-RELATED"/>
    <property type="match status" value="1"/>
</dbReference>
<dbReference type="PANTHER" id="PTHR22617:SF23">
    <property type="entry name" value="CHEMOTAXIS PROTEIN CHEW"/>
    <property type="match status" value="1"/>
</dbReference>
<comment type="caution">
    <text evidence="2">The sequence shown here is derived from an EMBL/GenBank/DDBJ whole genome shotgun (WGS) entry which is preliminary data.</text>
</comment>
<dbReference type="STRING" id="1294263.JCM21531_2485"/>
<feature type="domain" description="CheW-like" evidence="1">
    <location>
        <begin position="9"/>
        <end position="149"/>
    </location>
</feature>
<organism evidence="2 3">
    <name type="scientific">Acetivibrio straminisolvens JCM 21531</name>
    <dbReference type="NCBI Taxonomy" id="1294263"/>
    <lineage>
        <taxon>Bacteria</taxon>
        <taxon>Bacillati</taxon>
        <taxon>Bacillota</taxon>
        <taxon>Clostridia</taxon>
        <taxon>Eubacteriales</taxon>
        <taxon>Oscillospiraceae</taxon>
        <taxon>Acetivibrio</taxon>
    </lineage>
</organism>
<evidence type="ECO:0000259" key="1">
    <source>
        <dbReference type="PROSITE" id="PS50851"/>
    </source>
</evidence>
<dbReference type="EMBL" id="BAVR01000028">
    <property type="protein sequence ID" value="GAE88995.1"/>
    <property type="molecule type" value="Genomic_DNA"/>
</dbReference>
<reference evidence="2" key="1">
    <citation type="journal article" date="2014" name="Genome Announc.">
        <title>Draft Genome Sequence of Clostridium straminisolvens Strain JCM 21531T, Isolated from a Cellulose-Degrading Bacterial Community.</title>
        <authorList>
            <person name="Yuki M."/>
            <person name="Oshima K."/>
            <person name="Suda W."/>
            <person name="Sakamoto M."/>
            <person name="Kitamura K."/>
            <person name="Iida T."/>
            <person name="Hattori M."/>
            <person name="Ohkuma M."/>
        </authorList>
    </citation>
    <scope>NUCLEOTIDE SEQUENCE [LARGE SCALE GENOMIC DNA]</scope>
    <source>
        <strain evidence="2">JCM 21531</strain>
    </source>
</reference>
<name>W4V6H2_9FIRM</name>
<accession>W4V6H2</accession>
<protein>
    <submittedName>
        <fullName evidence="2">Positive regulator of CheA protein activity</fullName>
    </submittedName>
</protein>
<gene>
    <name evidence="2" type="ORF">JCM21531_2485</name>
</gene>
<dbReference type="InterPro" id="IPR036061">
    <property type="entry name" value="CheW-like_dom_sf"/>
</dbReference>
<dbReference type="Proteomes" id="UP000019109">
    <property type="component" value="Unassembled WGS sequence"/>
</dbReference>
<dbReference type="CDD" id="cd00732">
    <property type="entry name" value="CheW"/>
    <property type="match status" value="1"/>
</dbReference>
<proteinExistence type="predicted"/>
<dbReference type="GO" id="GO:0007165">
    <property type="term" value="P:signal transduction"/>
    <property type="evidence" value="ECO:0007669"/>
    <property type="project" value="InterPro"/>
</dbReference>
<keyword evidence="3" id="KW-1185">Reference proteome</keyword>
<evidence type="ECO:0000313" key="3">
    <source>
        <dbReference type="Proteomes" id="UP000019109"/>
    </source>
</evidence>
<dbReference type="Pfam" id="PF01584">
    <property type="entry name" value="CheW"/>
    <property type="match status" value="1"/>
</dbReference>
<evidence type="ECO:0000313" key="2">
    <source>
        <dbReference type="EMBL" id="GAE88995.1"/>
    </source>
</evidence>
<dbReference type="PROSITE" id="PS50851">
    <property type="entry name" value="CHEW"/>
    <property type="match status" value="1"/>
</dbReference>
<dbReference type="Gene3D" id="2.40.50.180">
    <property type="entry name" value="CheA-289, Domain 4"/>
    <property type="match status" value="1"/>
</dbReference>
<dbReference type="SMART" id="SM00260">
    <property type="entry name" value="CheW"/>
    <property type="match status" value="1"/>
</dbReference>
<dbReference type="InterPro" id="IPR002545">
    <property type="entry name" value="CheW-lke_dom"/>
</dbReference>
<dbReference type="RefSeq" id="WP_038289138.1">
    <property type="nucleotide sequence ID" value="NZ_BAVR01000028.1"/>
</dbReference>